<dbReference type="AlphaFoldDB" id="A0A840ID98"/>
<keyword evidence="2" id="KW-0812">Transmembrane</keyword>
<dbReference type="Proteomes" id="UP000585272">
    <property type="component" value="Unassembled WGS sequence"/>
</dbReference>
<dbReference type="EMBL" id="JACHNU010000001">
    <property type="protein sequence ID" value="MBB4662044.1"/>
    <property type="molecule type" value="Genomic_DNA"/>
</dbReference>
<reference evidence="3 4" key="1">
    <citation type="submission" date="2020-08" db="EMBL/GenBank/DDBJ databases">
        <title>Genomic Encyclopedia of Archaeal and Bacterial Type Strains, Phase II (KMG-II): from individual species to whole genera.</title>
        <authorList>
            <person name="Goeker M."/>
        </authorList>
    </citation>
    <scope>NUCLEOTIDE SEQUENCE [LARGE SCALE GENOMIC DNA]</scope>
    <source>
        <strain evidence="3 4">DSM 23288</strain>
    </source>
</reference>
<gene>
    <name evidence="3" type="ORF">BDZ31_001617</name>
</gene>
<keyword evidence="2" id="KW-0472">Membrane</keyword>
<accession>A0A840ID98</accession>
<proteinExistence type="predicted"/>
<feature type="region of interest" description="Disordered" evidence="1">
    <location>
        <begin position="118"/>
        <end position="148"/>
    </location>
</feature>
<organism evidence="3 4">
    <name type="scientific">Conexibacter arvalis</name>
    <dbReference type="NCBI Taxonomy" id="912552"/>
    <lineage>
        <taxon>Bacteria</taxon>
        <taxon>Bacillati</taxon>
        <taxon>Actinomycetota</taxon>
        <taxon>Thermoleophilia</taxon>
        <taxon>Solirubrobacterales</taxon>
        <taxon>Conexibacteraceae</taxon>
        <taxon>Conexibacter</taxon>
    </lineage>
</organism>
<evidence type="ECO:0000313" key="4">
    <source>
        <dbReference type="Proteomes" id="UP000585272"/>
    </source>
</evidence>
<dbReference type="RefSeq" id="WP_183340726.1">
    <property type="nucleotide sequence ID" value="NZ_JACHNU010000001.1"/>
</dbReference>
<keyword evidence="2" id="KW-1133">Transmembrane helix</keyword>
<protein>
    <submittedName>
        <fullName evidence="3">Uncharacterized protein</fullName>
    </submittedName>
</protein>
<sequence length="148" mass="16642">MGPWSVWLWRLLRNKRFRSWLLATAGPRALALFLLYVERVRNRQIAIGEADQIDGMFSAAIVDGQRHVIVWKDGEPISAYPPVAGDLAKKLRAHARRDLTRPHDLPTRRARRWLAHQAGTARGGAERVGAGVRDVRRRLPGGGRTGAR</sequence>
<evidence type="ECO:0000256" key="1">
    <source>
        <dbReference type="SAM" id="MobiDB-lite"/>
    </source>
</evidence>
<name>A0A840ID98_9ACTN</name>
<evidence type="ECO:0000256" key="2">
    <source>
        <dbReference type="SAM" id="Phobius"/>
    </source>
</evidence>
<evidence type="ECO:0000313" key="3">
    <source>
        <dbReference type="EMBL" id="MBB4662044.1"/>
    </source>
</evidence>
<comment type="caution">
    <text evidence="3">The sequence shown here is derived from an EMBL/GenBank/DDBJ whole genome shotgun (WGS) entry which is preliminary data.</text>
</comment>
<keyword evidence="4" id="KW-1185">Reference proteome</keyword>
<feature type="transmembrane region" description="Helical" evidence="2">
    <location>
        <begin position="20"/>
        <end position="37"/>
    </location>
</feature>